<dbReference type="AlphaFoldDB" id="A0A0R3WM17"/>
<name>A0A0R3WM17_HYDTA</name>
<dbReference type="WBParaSite" id="TTAC_0000180501-mRNA-1">
    <property type="protein sequence ID" value="TTAC_0000180501-mRNA-1"/>
    <property type="gene ID" value="TTAC_0000180501"/>
</dbReference>
<organism evidence="4">
    <name type="scientific">Hydatigena taeniaeformis</name>
    <name type="common">Feline tapeworm</name>
    <name type="synonym">Taenia taeniaeformis</name>
    <dbReference type="NCBI Taxonomy" id="6205"/>
    <lineage>
        <taxon>Eukaryota</taxon>
        <taxon>Metazoa</taxon>
        <taxon>Spiralia</taxon>
        <taxon>Lophotrochozoa</taxon>
        <taxon>Platyhelminthes</taxon>
        <taxon>Cestoda</taxon>
        <taxon>Eucestoda</taxon>
        <taxon>Cyclophyllidea</taxon>
        <taxon>Taeniidae</taxon>
        <taxon>Hydatigera</taxon>
    </lineage>
</organism>
<feature type="transmembrane region" description="Helical" evidence="1">
    <location>
        <begin position="201"/>
        <end position="226"/>
    </location>
</feature>
<accession>A0A0R3WM17</accession>
<evidence type="ECO:0000256" key="1">
    <source>
        <dbReference type="SAM" id="Phobius"/>
    </source>
</evidence>
<dbReference type="OrthoDB" id="6246011at2759"/>
<feature type="transmembrane region" description="Helical" evidence="1">
    <location>
        <begin position="42"/>
        <end position="63"/>
    </location>
</feature>
<keyword evidence="1" id="KW-1133">Transmembrane helix</keyword>
<sequence length="386" mass="43523">MTQLPVGKYWCFAENAHLIEDTYILSPTDDTTTERLRYTFQYGLLILPPVSSLLAICNSVGILRDCIRHYCLNGPYLIAYCILKLISAALVWIMALPRFMQVSFTPDAGRRVSAKIPTLIMTQQAFRLAATWLFFFLLVFQVLALARLTRSIASKYSPTPHLNAIHTKLSLVEFVSWLPVNAQSNLHRLSWVRRDERGTNVWIWCEIIMLTGDVLVQIILLVKILLECASCSQENKVDLTSGHGDTNDLQISRHYTSEATEYGVNGLIQLYSSQIDSQKLANRKSVLHVRMSPPPLPSPDYAYGAFKMPSQEGTDSPSLKFACFQRDNVNNTTNTTASTTNSITSPTANTALPFFYAFPDHEDHHQSQFTTTEEYFDAHGVLVSRL</sequence>
<proteinExistence type="predicted"/>
<reference evidence="4" key="1">
    <citation type="submission" date="2017-02" db="UniProtKB">
        <authorList>
            <consortium name="WormBaseParasite"/>
        </authorList>
    </citation>
    <scope>IDENTIFICATION</scope>
</reference>
<feature type="transmembrane region" description="Helical" evidence="1">
    <location>
        <begin position="125"/>
        <end position="146"/>
    </location>
</feature>
<keyword evidence="1" id="KW-0472">Membrane</keyword>
<dbReference type="Proteomes" id="UP000274429">
    <property type="component" value="Unassembled WGS sequence"/>
</dbReference>
<evidence type="ECO:0000313" key="4">
    <source>
        <dbReference type="WBParaSite" id="TTAC_0000180501-mRNA-1"/>
    </source>
</evidence>
<dbReference type="EMBL" id="UYWX01000513">
    <property type="protein sequence ID" value="VDM18534.1"/>
    <property type="molecule type" value="Genomic_DNA"/>
</dbReference>
<evidence type="ECO:0000313" key="2">
    <source>
        <dbReference type="EMBL" id="VDM18534.1"/>
    </source>
</evidence>
<feature type="transmembrane region" description="Helical" evidence="1">
    <location>
        <begin position="75"/>
        <end position="95"/>
    </location>
</feature>
<reference evidence="2 3" key="2">
    <citation type="submission" date="2018-11" db="EMBL/GenBank/DDBJ databases">
        <authorList>
            <consortium name="Pathogen Informatics"/>
        </authorList>
    </citation>
    <scope>NUCLEOTIDE SEQUENCE [LARGE SCALE GENOMIC DNA]</scope>
</reference>
<keyword evidence="3" id="KW-1185">Reference proteome</keyword>
<keyword evidence="1" id="KW-0812">Transmembrane</keyword>
<evidence type="ECO:0000313" key="3">
    <source>
        <dbReference type="Proteomes" id="UP000274429"/>
    </source>
</evidence>
<protein>
    <submittedName>
        <fullName evidence="4">DUF1421 multi-domain protein</fullName>
    </submittedName>
</protein>
<gene>
    <name evidence="2" type="ORF">TTAC_LOCUS1794</name>
</gene>